<dbReference type="InterPro" id="IPR043128">
    <property type="entry name" value="Rev_trsase/Diguanyl_cyclase"/>
</dbReference>
<dbReference type="OrthoDB" id="9812260at2"/>
<evidence type="ECO:0000259" key="1">
    <source>
        <dbReference type="PROSITE" id="PS50112"/>
    </source>
</evidence>
<reference evidence="4 5" key="1">
    <citation type="journal article" date="2017" name="Genome Announc.">
        <title>Complete Genome Sequences of Two Acetylene-Fermenting Pelobacter acetylenicus Strains.</title>
        <authorList>
            <person name="Sutton J.M."/>
            <person name="Baesman S.M."/>
            <person name="Fierst J.L."/>
            <person name="Poret-Peterson A.T."/>
            <person name="Oremland R.S."/>
            <person name="Dunlap D.S."/>
            <person name="Akob D.M."/>
        </authorList>
    </citation>
    <scope>NUCLEOTIDE SEQUENCE [LARGE SCALE GENOMIC DNA]</scope>
    <source>
        <strain evidence="4 5">SFB93</strain>
    </source>
</reference>
<dbReference type="EMBL" id="CP015519">
    <property type="protein sequence ID" value="APG28277.1"/>
    <property type="molecule type" value="Genomic_DNA"/>
</dbReference>
<organism evidence="4 5">
    <name type="scientific">Syntrophotalea acetylenivorans</name>
    <dbReference type="NCBI Taxonomy" id="1842532"/>
    <lineage>
        <taxon>Bacteria</taxon>
        <taxon>Pseudomonadati</taxon>
        <taxon>Thermodesulfobacteriota</taxon>
        <taxon>Desulfuromonadia</taxon>
        <taxon>Desulfuromonadales</taxon>
        <taxon>Syntrophotaleaceae</taxon>
        <taxon>Syntrophotalea</taxon>
    </lineage>
</organism>
<dbReference type="SUPFAM" id="SSF55785">
    <property type="entry name" value="PYP-like sensor domain (PAS domain)"/>
    <property type="match status" value="2"/>
</dbReference>
<evidence type="ECO:0000313" key="4">
    <source>
        <dbReference type="EMBL" id="APG28277.1"/>
    </source>
</evidence>
<dbReference type="PROSITE" id="PS50113">
    <property type="entry name" value="PAC"/>
    <property type="match status" value="1"/>
</dbReference>
<dbReference type="Gene3D" id="3.30.70.270">
    <property type="match status" value="1"/>
</dbReference>
<dbReference type="InterPro" id="IPR000160">
    <property type="entry name" value="GGDEF_dom"/>
</dbReference>
<name>A0A1L3GQS2_9BACT</name>
<dbReference type="NCBIfam" id="TIGR00229">
    <property type="entry name" value="sensory_box"/>
    <property type="match status" value="1"/>
</dbReference>
<dbReference type="Proteomes" id="UP000182517">
    <property type="component" value="Chromosome"/>
</dbReference>
<dbReference type="InterPro" id="IPR000700">
    <property type="entry name" value="PAS-assoc_C"/>
</dbReference>
<dbReference type="PANTHER" id="PTHR44757">
    <property type="entry name" value="DIGUANYLATE CYCLASE DGCP"/>
    <property type="match status" value="1"/>
</dbReference>
<proteinExistence type="predicted"/>
<feature type="domain" description="PAS" evidence="1">
    <location>
        <begin position="259"/>
        <end position="297"/>
    </location>
</feature>
<evidence type="ECO:0000313" key="5">
    <source>
        <dbReference type="Proteomes" id="UP000182517"/>
    </source>
</evidence>
<accession>A0A1L3GQS2</accession>
<dbReference type="Gene3D" id="3.30.450.20">
    <property type="entry name" value="PAS domain"/>
    <property type="match status" value="2"/>
</dbReference>
<dbReference type="Pfam" id="PF08448">
    <property type="entry name" value="PAS_4"/>
    <property type="match status" value="1"/>
</dbReference>
<keyword evidence="5" id="KW-1185">Reference proteome</keyword>
<feature type="domain" description="PAC" evidence="2">
    <location>
        <begin position="202"/>
        <end position="258"/>
    </location>
</feature>
<feature type="domain" description="GGDEF" evidence="3">
    <location>
        <begin position="396"/>
        <end position="527"/>
    </location>
</feature>
<dbReference type="NCBIfam" id="TIGR00254">
    <property type="entry name" value="GGDEF"/>
    <property type="match status" value="1"/>
</dbReference>
<dbReference type="PANTHER" id="PTHR44757:SF2">
    <property type="entry name" value="BIOFILM ARCHITECTURE MAINTENANCE PROTEIN MBAA"/>
    <property type="match status" value="1"/>
</dbReference>
<dbReference type="KEGG" id="pef:A7E78_10720"/>
<dbReference type="InterPro" id="IPR035965">
    <property type="entry name" value="PAS-like_dom_sf"/>
</dbReference>
<dbReference type="PROSITE" id="PS50887">
    <property type="entry name" value="GGDEF"/>
    <property type="match status" value="1"/>
</dbReference>
<protein>
    <submittedName>
        <fullName evidence="4">Diguanylate cyclase</fullName>
    </submittedName>
</protein>
<sequence>MYHRLLNIFIASQDPQLETILQGMQPEERFSHQFFCSPNVDETDLSDYSVIILDFESVAPEFLERIEAIKDDPVVVIGCFTSDSFPILAENFHLFDQVWIKPLAADKLQASFAGILRHLKEREETILGQKYLDTLIDSLPDLIWFKDARGAHLKVNDSFCRTVNKTKAQIEGRGHYYIWDLEPDEYAQGEYICLESEEIVLNTKETCLFDETVKCGDELRKFKTYKSPIFDTDGEVIGTVGFARDVTDLQNLLIELNILIEGLPFPVMVTDKDRNITSVNQKFINIFALDRTEFIGKKVDFLIDDSKSFTRSKRWIIEKEKEGLLLLSKNKVLKIHDERLQDIFGVLAGHVYIFVDITLEHQYKNKLLIDAHTDHLTKLNNRRSLQDFMRKTPCQSGTALLLTDLDNFKEVNDQHGHVEGDKVLVAFSDLLQQLFPAENLFRLGGDEFAIILPQMEGSDRPKQCAEQLLTGFEVKVARKFPHTKISVSIGIAMDVDDGDFGELFKKADMALYDSKKTGKSAYTLGANSL</sequence>
<dbReference type="SUPFAM" id="SSF55073">
    <property type="entry name" value="Nucleotide cyclase"/>
    <property type="match status" value="1"/>
</dbReference>
<dbReference type="SMART" id="SM00091">
    <property type="entry name" value="PAS"/>
    <property type="match status" value="2"/>
</dbReference>
<dbReference type="STRING" id="1842532.A7E78_10720"/>
<dbReference type="Pfam" id="PF00990">
    <property type="entry name" value="GGDEF"/>
    <property type="match status" value="1"/>
</dbReference>
<dbReference type="CDD" id="cd00130">
    <property type="entry name" value="PAS"/>
    <property type="match status" value="1"/>
</dbReference>
<dbReference type="CDD" id="cd01949">
    <property type="entry name" value="GGDEF"/>
    <property type="match status" value="1"/>
</dbReference>
<evidence type="ECO:0000259" key="2">
    <source>
        <dbReference type="PROSITE" id="PS50113"/>
    </source>
</evidence>
<dbReference type="PROSITE" id="PS50112">
    <property type="entry name" value="PAS"/>
    <property type="match status" value="1"/>
</dbReference>
<dbReference type="InterPro" id="IPR000014">
    <property type="entry name" value="PAS"/>
</dbReference>
<dbReference type="InterPro" id="IPR029787">
    <property type="entry name" value="Nucleotide_cyclase"/>
</dbReference>
<evidence type="ECO:0000259" key="3">
    <source>
        <dbReference type="PROSITE" id="PS50887"/>
    </source>
</evidence>
<dbReference type="Pfam" id="PF13426">
    <property type="entry name" value="PAS_9"/>
    <property type="match status" value="1"/>
</dbReference>
<dbReference type="AlphaFoldDB" id="A0A1L3GQS2"/>
<dbReference type="InterPro" id="IPR052155">
    <property type="entry name" value="Biofilm_reg_signaling"/>
</dbReference>
<dbReference type="InterPro" id="IPR013656">
    <property type="entry name" value="PAS_4"/>
</dbReference>
<gene>
    <name evidence="4" type="ORF">A7E78_10720</name>
</gene>
<dbReference type="SMART" id="SM00267">
    <property type="entry name" value="GGDEF"/>
    <property type="match status" value="1"/>
</dbReference>